<evidence type="ECO:0000256" key="4">
    <source>
        <dbReference type="ARBA" id="ARBA00023136"/>
    </source>
</evidence>
<feature type="transmembrane region" description="Helical" evidence="5">
    <location>
        <begin position="411"/>
        <end position="430"/>
    </location>
</feature>
<dbReference type="PANTHER" id="PTHR37422">
    <property type="entry name" value="TEICHURONIC ACID BIOSYNTHESIS PROTEIN TUAE"/>
    <property type="match status" value="1"/>
</dbReference>
<keyword evidence="3 5" id="KW-1133">Transmembrane helix</keyword>
<dbReference type="InterPro" id="IPR051533">
    <property type="entry name" value="WaaL-like"/>
</dbReference>
<feature type="transmembrane region" description="Helical" evidence="5">
    <location>
        <begin position="66"/>
        <end position="85"/>
    </location>
</feature>
<feature type="transmembrane region" description="Helical" evidence="5">
    <location>
        <begin position="202"/>
        <end position="225"/>
    </location>
</feature>
<dbReference type="RefSeq" id="WP_088708914.1">
    <property type="nucleotide sequence ID" value="NZ_LSTO01000001.1"/>
</dbReference>
<evidence type="ECO:0000259" key="6">
    <source>
        <dbReference type="Pfam" id="PF04932"/>
    </source>
</evidence>
<dbReference type="PANTHER" id="PTHR37422:SF13">
    <property type="entry name" value="LIPOPOLYSACCHARIDE BIOSYNTHESIS PROTEIN PA4999-RELATED"/>
    <property type="match status" value="1"/>
</dbReference>
<evidence type="ECO:0000256" key="3">
    <source>
        <dbReference type="ARBA" id="ARBA00022989"/>
    </source>
</evidence>
<comment type="subcellular location">
    <subcellularLocation>
        <location evidence="1">Membrane</location>
        <topology evidence="1">Multi-pass membrane protein</topology>
    </subcellularLocation>
</comment>
<evidence type="ECO:0000313" key="7">
    <source>
        <dbReference type="EMBL" id="OWW22086.1"/>
    </source>
</evidence>
<dbReference type="OrthoDB" id="8768432at2"/>
<keyword evidence="2 5" id="KW-0812">Transmembrane</keyword>
<feature type="transmembrane region" description="Helical" evidence="5">
    <location>
        <begin position="380"/>
        <end position="399"/>
    </location>
</feature>
<dbReference type="Proteomes" id="UP000197535">
    <property type="component" value="Unassembled WGS sequence"/>
</dbReference>
<organism evidence="7 8">
    <name type="scientific">Noviherbaspirillum denitrificans</name>
    <dbReference type="NCBI Taxonomy" id="1968433"/>
    <lineage>
        <taxon>Bacteria</taxon>
        <taxon>Pseudomonadati</taxon>
        <taxon>Pseudomonadota</taxon>
        <taxon>Betaproteobacteria</taxon>
        <taxon>Burkholderiales</taxon>
        <taxon>Oxalobacteraceae</taxon>
        <taxon>Noviherbaspirillum</taxon>
    </lineage>
</organism>
<accession>A0A254THG3</accession>
<name>A0A254THG3_9BURK</name>
<feature type="transmembrane region" description="Helical" evidence="5">
    <location>
        <begin position="161"/>
        <end position="182"/>
    </location>
</feature>
<feature type="transmembrane region" description="Helical" evidence="5">
    <location>
        <begin position="105"/>
        <end position="124"/>
    </location>
</feature>
<evidence type="ECO:0000313" key="8">
    <source>
        <dbReference type="Proteomes" id="UP000197535"/>
    </source>
</evidence>
<dbReference type="InterPro" id="IPR007016">
    <property type="entry name" value="O-antigen_ligase-rel_domated"/>
</dbReference>
<gene>
    <name evidence="7" type="ORF">AYR66_23925</name>
</gene>
<feature type="transmembrane region" description="Helical" evidence="5">
    <location>
        <begin position="232"/>
        <end position="251"/>
    </location>
</feature>
<protein>
    <recommendedName>
        <fullName evidence="6">O-antigen ligase-related domain-containing protein</fullName>
    </recommendedName>
</protein>
<evidence type="ECO:0000256" key="1">
    <source>
        <dbReference type="ARBA" id="ARBA00004141"/>
    </source>
</evidence>
<dbReference type="Pfam" id="PF04932">
    <property type="entry name" value="Wzy_C"/>
    <property type="match status" value="1"/>
</dbReference>
<keyword evidence="8" id="KW-1185">Reference proteome</keyword>
<dbReference type="EMBL" id="LSTO01000001">
    <property type="protein sequence ID" value="OWW22086.1"/>
    <property type="molecule type" value="Genomic_DNA"/>
</dbReference>
<dbReference type="AlphaFoldDB" id="A0A254THG3"/>
<comment type="caution">
    <text evidence="7">The sequence shown here is derived from an EMBL/GenBank/DDBJ whole genome shotgun (WGS) entry which is preliminary data.</text>
</comment>
<sequence>MTPALTPAEVTTNLLAALFLIPIVFGFVIKAPQLVALGFIGVLFSFSDSNWGQLTTETTIYSRGSGMFYFSLLNMVLLTAGFAVLLRRLTNPLAPHLAPPMTKYFAAFVFLIAGHVIVGLMEGIELNVILGNSGIFNIINMMVFMFLVIMAFDSEKDTRTLLWTIVVVAAIRGVFGAVRYFVFDGDTANPYRNFEGLNIKIFYFDISDNFVASLGAFCAAWLLTAPESKPSWFRRAILFGFLVLEIAAVALSFRRSSLIGLGLMFAFLFLRLPGKRKFLFAILAGALLAVVASVFFEHRLQFNNNQSLFSSLIYDITPERGIRDGRFYELYAAAQSMEGNWIFGRGTWGTFSGDYDRLSYHGSDFGFVHSGFGHVLLKSGIVGLLAFCGLLAAYIAFYLRNRRSLYGEARLLADAGFAGFLFWIPTLLVGTPIIEFRTMLLLGLTLAMPFIAVGVRNVQVRQALYGQNYAVA</sequence>
<feature type="domain" description="O-antigen ligase-related" evidence="6">
    <location>
        <begin position="241"/>
        <end position="388"/>
    </location>
</feature>
<reference evidence="7 8" key="1">
    <citation type="submission" date="2016-02" db="EMBL/GenBank/DDBJ databases">
        <authorList>
            <person name="Wen L."/>
            <person name="He K."/>
            <person name="Yang H."/>
        </authorList>
    </citation>
    <scope>NUCLEOTIDE SEQUENCE [LARGE SCALE GENOMIC DNA]</scope>
    <source>
        <strain evidence="7 8">TSA40</strain>
    </source>
</reference>
<feature type="transmembrane region" description="Helical" evidence="5">
    <location>
        <begin position="278"/>
        <end position="296"/>
    </location>
</feature>
<feature type="transmembrane region" description="Helical" evidence="5">
    <location>
        <begin position="34"/>
        <end position="54"/>
    </location>
</feature>
<proteinExistence type="predicted"/>
<feature type="transmembrane region" description="Helical" evidence="5">
    <location>
        <begin position="130"/>
        <end position="149"/>
    </location>
</feature>
<evidence type="ECO:0000256" key="5">
    <source>
        <dbReference type="SAM" id="Phobius"/>
    </source>
</evidence>
<feature type="transmembrane region" description="Helical" evidence="5">
    <location>
        <begin position="436"/>
        <end position="455"/>
    </location>
</feature>
<keyword evidence="4 5" id="KW-0472">Membrane</keyword>
<evidence type="ECO:0000256" key="2">
    <source>
        <dbReference type="ARBA" id="ARBA00022692"/>
    </source>
</evidence>
<dbReference type="GO" id="GO:0016020">
    <property type="term" value="C:membrane"/>
    <property type="evidence" value="ECO:0007669"/>
    <property type="project" value="UniProtKB-SubCell"/>
</dbReference>